<keyword evidence="1" id="KW-0472">Membrane</keyword>
<evidence type="ECO:0000313" key="4">
    <source>
        <dbReference type="Proteomes" id="UP001222800"/>
    </source>
</evidence>
<feature type="transmembrane region" description="Helical" evidence="1">
    <location>
        <begin position="6"/>
        <end position="23"/>
    </location>
</feature>
<keyword evidence="4" id="KW-1185">Reference proteome</keyword>
<feature type="transmembrane region" description="Helical" evidence="1">
    <location>
        <begin position="67"/>
        <end position="87"/>
    </location>
</feature>
<accession>A0ABY8E946</accession>
<reference evidence="3 4" key="1">
    <citation type="submission" date="2023-03" db="EMBL/GenBank/DDBJ databases">
        <title>Complete genome sequence of Tepidibacter sp. SWIR-1, isolated from a deep-sea hydrothermal vent.</title>
        <authorList>
            <person name="Li X."/>
        </authorList>
    </citation>
    <scope>NUCLEOTIDE SEQUENCE [LARGE SCALE GENOMIC DNA]</scope>
    <source>
        <strain evidence="3 4">SWIR-1</strain>
    </source>
</reference>
<proteinExistence type="predicted"/>
<sequence length="160" mass="18359">MGRMEIMLVVIIVTGCLNLIDNIKKFMVDNEILLRFSGLSIIWGVPMVLVNILGIYTTVGTENNIDYRMKGVIIGILISGILVGAYYEKTISYKGIIIKSELYEWEKIISYSYDEDDSHTILFRTGKDKEVKLRLNKSNIEEAEKLFSKRIKNKEISNEI</sequence>
<dbReference type="Pfam" id="PF18923">
    <property type="entry name" value="DUF5673"/>
    <property type="match status" value="1"/>
</dbReference>
<organism evidence="3 4">
    <name type="scientific">Tepidibacter hydrothermalis</name>
    <dbReference type="NCBI Taxonomy" id="3036126"/>
    <lineage>
        <taxon>Bacteria</taxon>
        <taxon>Bacillati</taxon>
        <taxon>Bacillota</taxon>
        <taxon>Clostridia</taxon>
        <taxon>Peptostreptococcales</taxon>
        <taxon>Peptostreptococcaceae</taxon>
        <taxon>Tepidibacter</taxon>
    </lineage>
</organism>
<evidence type="ECO:0000256" key="1">
    <source>
        <dbReference type="SAM" id="Phobius"/>
    </source>
</evidence>
<feature type="domain" description="DUF5673" evidence="2">
    <location>
        <begin position="90"/>
        <end position="149"/>
    </location>
</feature>
<name>A0ABY8E946_9FIRM</name>
<dbReference type="Proteomes" id="UP001222800">
    <property type="component" value="Chromosome"/>
</dbReference>
<keyword evidence="1" id="KW-1133">Transmembrane helix</keyword>
<gene>
    <name evidence="3" type="ORF">P4S50_13675</name>
</gene>
<evidence type="ECO:0000259" key="2">
    <source>
        <dbReference type="Pfam" id="PF18923"/>
    </source>
</evidence>
<dbReference type="EMBL" id="CP120733">
    <property type="protein sequence ID" value="WFD09431.1"/>
    <property type="molecule type" value="Genomic_DNA"/>
</dbReference>
<dbReference type="RefSeq" id="WP_277731356.1">
    <property type="nucleotide sequence ID" value="NZ_CP120733.1"/>
</dbReference>
<feature type="transmembrane region" description="Helical" evidence="1">
    <location>
        <begin position="32"/>
        <end position="55"/>
    </location>
</feature>
<keyword evidence="1" id="KW-0812">Transmembrane</keyword>
<protein>
    <submittedName>
        <fullName evidence="3">DUF5673 domain-containing protein</fullName>
    </submittedName>
</protein>
<evidence type="ECO:0000313" key="3">
    <source>
        <dbReference type="EMBL" id="WFD09431.1"/>
    </source>
</evidence>
<dbReference type="PROSITE" id="PS51257">
    <property type="entry name" value="PROKAR_LIPOPROTEIN"/>
    <property type="match status" value="1"/>
</dbReference>
<dbReference type="InterPro" id="IPR043730">
    <property type="entry name" value="DUF5673"/>
</dbReference>